<feature type="domain" description="ABC transmembrane type-1" evidence="6">
    <location>
        <begin position="32"/>
        <end position="205"/>
    </location>
</feature>
<evidence type="ECO:0000313" key="7">
    <source>
        <dbReference type="EMBL" id="GAI14976.1"/>
    </source>
</evidence>
<dbReference type="InterPro" id="IPR011527">
    <property type="entry name" value="ABC1_TM_dom"/>
</dbReference>
<reference evidence="7" key="1">
    <citation type="journal article" date="2014" name="Front. Microbiol.">
        <title>High frequency of phylogenetically diverse reductive dehalogenase-homologous genes in deep subseafloor sedimentary metagenomes.</title>
        <authorList>
            <person name="Kawai M."/>
            <person name="Futagami T."/>
            <person name="Toyoda A."/>
            <person name="Takaki Y."/>
            <person name="Nishi S."/>
            <person name="Hori S."/>
            <person name="Arai W."/>
            <person name="Tsubouchi T."/>
            <person name="Morono Y."/>
            <person name="Uchiyama I."/>
            <person name="Ito T."/>
            <person name="Fujiyama A."/>
            <person name="Inagaki F."/>
            <person name="Takami H."/>
        </authorList>
    </citation>
    <scope>NUCLEOTIDE SEQUENCE</scope>
    <source>
        <strain evidence="7">Expedition CK06-06</strain>
    </source>
</reference>
<protein>
    <recommendedName>
        <fullName evidence="6">ABC transmembrane type-1 domain-containing protein</fullName>
    </recommendedName>
</protein>
<dbReference type="GO" id="GO:0016020">
    <property type="term" value="C:membrane"/>
    <property type="evidence" value="ECO:0007669"/>
    <property type="project" value="UniProtKB-SubCell"/>
</dbReference>
<dbReference type="PANTHER" id="PTHR43394:SF1">
    <property type="entry name" value="ATP-BINDING CASSETTE SUB-FAMILY B MEMBER 10, MITOCHONDRIAL"/>
    <property type="match status" value="1"/>
</dbReference>
<dbReference type="PANTHER" id="PTHR43394">
    <property type="entry name" value="ATP-DEPENDENT PERMEASE MDL1, MITOCHONDRIAL"/>
    <property type="match status" value="1"/>
</dbReference>
<evidence type="ECO:0000256" key="4">
    <source>
        <dbReference type="ARBA" id="ARBA00023136"/>
    </source>
</evidence>
<dbReference type="Gene3D" id="1.20.1560.10">
    <property type="entry name" value="ABC transporter type 1, transmembrane domain"/>
    <property type="match status" value="1"/>
</dbReference>
<dbReference type="GO" id="GO:0005524">
    <property type="term" value="F:ATP binding"/>
    <property type="evidence" value="ECO:0007669"/>
    <property type="project" value="InterPro"/>
</dbReference>
<keyword evidence="4 5" id="KW-0472">Membrane</keyword>
<evidence type="ECO:0000256" key="1">
    <source>
        <dbReference type="ARBA" id="ARBA00004141"/>
    </source>
</evidence>
<organism evidence="7">
    <name type="scientific">marine sediment metagenome</name>
    <dbReference type="NCBI Taxonomy" id="412755"/>
    <lineage>
        <taxon>unclassified sequences</taxon>
        <taxon>metagenomes</taxon>
        <taxon>ecological metagenomes</taxon>
    </lineage>
</organism>
<evidence type="ECO:0000256" key="5">
    <source>
        <dbReference type="SAM" id="Phobius"/>
    </source>
</evidence>
<dbReference type="InterPro" id="IPR036640">
    <property type="entry name" value="ABC1_TM_sf"/>
</dbReference>
<dbReference type="PROSITE" id="PS50929">
    <property type="entry name" value="ABC_TM1F"/>
    <property type="match status" value="1"/>
</dbReference>
<sequence length="205" mass="23615">MNSRKKSKAQNPYVRWFFVHVLNHKMLFTINFIGIIAVCATRTIIPKRIGAITDAIIELQISGDLLNTILILLALYFVRNIVEYATWMIGHQLGSKTEQSMRKEFFENVQNKPLSFHDGIKTGDLQALATNDLRVVNTLIAHGSFYLYPFVQTIITLIQVQTFNWMMGLIIIPFLGLYVLFVLRYRVHLLPYSKQSLTRHADVTV</sequence>
<keyword evidence="2 5" id="KW-0812">Transmembrane</keyword>
<accession>X1MA78</accession>
<proteinExistence type="predicted"/>
<dbReference type="Pfam" id="PF00664">
    <property type="entry name" value="ABC_membrane"/>
    <property type="match status" value="1"/>
</dbReference>
<keyword evidence="3 5" id="KW-1133">Transmembrane helix</keyword>
<dbReference type="EMBL" id="BARV01004055">
    <property type="protein sequence ID" value="GAI14976.1"/>
    <property type="molecule type" value="Genomic_DNA"/>
</dbReference>
<name>X1MA78_9ZZZZ</name>
<comment type="subcellular location">
    <subcellularLocation>
        <location evidence="1">Membrane</location>
        <topology evidence="1">Multi-pass membrane protein</topology>
    </subcellularLocation>
</comment>
<dbReference type="AlphaFoldDB" id="X1MA78"/>
<evidence type="ECO:0000256" key="2">
    <source>
        <dbReference type="ARBA" id="ARBA00022692"/>
    </source>
</evidence>
<evidence type="ECO:0000259" key="6">
    <source>
        <dbReference type="PROSITE" id="PS50929"/>
    </source>
</evidence>
<gene>
    <name evidence="7" type="ORF">S06H3_09276</name>
</gene>
<feature type="transmembrane region" description="Helical" evidence="5">
    <location>
        <begin position="57"/>
        <end position="78"/>
    </location>
</feature>
<feature type="transmembrane region" description="Helical" evidence="5">
    <location>
        <begin position="26"/>
        <end position="45"/>
    </location>
</feature>
<dbReference type="SUPFAM" id="SSF90123">
    <property type="entry name" value="ABC transporter transmembrane region"/>
    <property type="match status" value="1"/>
</dbReference>
<comment type="caution">
    <text evidence="7">The sequence shown here is derived from an EMBL/GenBank/DDBJ whole genome shotgun (WGS) entry which is preliminary data.</text>
</comment>
<evidence type="ECO:0000256" key="3">
    <source>
        <dbReference type="ARBA" id="ARBA00022989"/>
    </source>
</evidence>
<dbReference type="InterPro" id="IPR039421">
    <property type="entry name" value="Type_1_exporter"/>
</dbReference>
<dbReference type="GO" id="GO:0015421">
    <property type="term" value="F:ABC-type oligopeptide transporter activity"/>
    <property type="evidence" value="ECO:0007669"/>
    <property type="project" value="TreeGrafter"/>
</dbReference>
<feature type="transmembrane region" description="Helical" evidence="5">
    <location>
        <begin position="165"/>
        <end position="185"/>
    </location>
</feature>
<feature type="non-terminal residue" evidence="7">
    <location>
        <position position="205"/>
    </location>
</feature>